<dbReference type="Gene3D" id="1.10.10.10">
    <property type="entry name" value="Winged helix-like DNA-binding domain superfamily/Winged helix DNA-binding domain"/>
    <property type="match status" value="1"/>
</dbReference>
<evidence type="ECO:0000313" key="2">
    <source>
        <dbReference type="EMBL" id="TWP49906.1"/>
    </source>
</evidence>
<accession>A0A563EQS9</accession>
<dbReference type="Pfam" id="PF03551">
    <property type="entry name" value="PadR"/>
    <property type="match status" value="1"/>
</dbReference>
<dbReference type="Proteomes" id="UP000316639">
    <property type="component" value="Unassembled WGS sequence"/>
</dbReference>
<sequence>MSATRMLVLGVVRLAGEAHGYQVRRELQSWSADRWANVQPGSIYHALKSLAKDGLVESTGTEEGGDGPARTIYRITDAGSHDLITMISDALVNAGSAPDQLSAGVALITLLPRRQAIVLLEHRLAGLEAQVPAMEHAVGSYPDMGKPAHVSELARFWLVSIEAQVKWTSELLERLRAGEYDLVD</sequence>
<feature type="domain" description="Transcription regulator PadR N-terminal" evidence="1">
    <location>
        <begin position="8"/>
        <end position="82"/>
    </location>
</feature>
<reference evidence="2 3" key="1">
    <citation type="submission" date="2019-07" db="EMBL/GenBank/DDBJ databases">
        <title>Lentzea xizangensis sp. nov., isolated from Qinghai-Tibetan Plateau Soils.</title>
        <authorList>
            <person name="Huang J."/>
        </authorList>
    </citation>
    <scope>NUCLEOTIDE SEQUENCE [LARGE SCALE GENOMIC DNA]</scope>
    <source>
        <strain evidence="2 3">FXJ1.1311</strain>
    </source>
</reference>
<dbReference type="PANTHER" id="PTHR33169:SF14">
    <property type="entry name" value="TRANSCRIPTIONAL REGULATOR RV3488"/>
    <property type="match status" value="1"/>
</dbReference>
<dbReference type="EMBL" id="VOBR01000014">
    <property type="protein sequence ID" value="TWP49906.1"/>
    <property type="molecule type" value="Genomic_DNA"/>
</dbReference>
<dbReference type="InterPro" id="IPR036388">
    <property type="entry name" value="WH-like_DNA-bd_sf"/>
</dbReference>
<organism evidence="2 3">
    <name type="scientific">Lentzea tibetensis</name>
    <dbReference type="NCBI Taxonomy" id="2591470"/>
    <lineage>
        <taxon>Bacteria</taxon>
        <taxon>Bacillati</taxon>
        <taxon>Actinomycetota</taxon>
        <taxon>Actinomycetes</taxon>
        <taxon>Pseudonocardiales</taxon>
        <taxon>Pseudonocardiaceae</taxon>
        <taxon>Lentzea</taxon>
    </lineage>
</organism>
<evidence type="ECO:0000313" key="3">
    <source>
        <dbReference type="Proteomes" id="UP000316639"/>
    </source>
</evidence>
<dbReference type="SUPFAM" id="SSF46785">
    <property type="entry name" value="Winged helix' DNA-binding domain"/>
    <property type="match status" value="1"/>
</dbReference>
<proteinExistence type="predicted"/>
<name>A0A563EQS9_9PSEU</name>
<dbReference type="PANTHER" id="PTHR33169">
    <property type="entry name" value="PADR-FAMILY TRANSCRIPTIONAL REGULATOR"/>
    <property type="match status" value="1"/>
</dbReference>
<comment type="caution">
    <text evidence="2">The sequence shown here is derived from an EMBL/GenBank/DDBJ whole genome shotgun (WGS) entry which is preliminary data.</text>
</comment>
<dbReference type="InterPro" id="IPR005149">
    <property type="entry name" value="Tscrpt_reg_PadR_N"/>
</dbReference>
<evidence type="ECO:0000259" key="1">
    <source>
        <dbReference type="Pfam" id="PF03551"/>
    </source>
</evidence>
<dbReference type="RefSeq" id="WP_146354007.1">
    <property type="nucleotide sequence ID" value="NZ_VOBR01000014.1"/>
</dbReference>
<keyword evidence="3" id="KW-1185">Reference proteome</keyword>
<dbReference type="OrthoDB" id="8443918at2"/>
<dbReference type="AlphaFoldDB" id="A0A563EQS9"/>
<dbReference type="InterPro" id="IPR052509">
    <property type="entry name" value="Metal_resp_DNA-bind_regulator"/>
</dbReference>
<gene>
    <name evidence="2" type="ORF">FKR81_21950</name>
</gene>
<protein>
    <submittedName>
        <fullName evidence="2">PadR family transcriptional regulator</fullName>
    </submittedName>
</protein>
<dbReference type="InterPro" id="IPR036390">
    <property type="entry name" value="WH_DNA-bd_sf"/>
</dbReference>